<dbReference type="CDD" id="cd04301">
    <property type="entry name" value="NAT_SF"/>
    <property type="match status" value="1"/>
</dbReference>
<dbReference type="SUPFAM" id="SSF55729">
    <property type="entry name" value="Acyl-CoA N-acyltransferases (Nat)"/>
    <property type="match status" value="1"/>
</dbReference>
<evidence type="ECO:0000259" key="3">
    <source>
        <dbReference type="PROSITE" id="PS51186"/>
    </source>
</evidence>
<dbReference type="InterPro" id="IPR016181">
    <property type="entry name" value="Acyl_CoA_acyltransferase"/>
</dbReference>
<evidence type="ECO:0000256" key="2">
    <source>
        <dbReference type="ARBA" id="ARBA00023315"/>
    </source>
</evidence>
<organism evidence="4 5">
    <name type="scientific">Methylophaga muralis</name>
    <dbReference type="NCBI Taxonomy" id="291169"/>
    <lineage>
        <taxon>Bacteria</taxon>
        <taxon>Pseudomonadati</taxon>
        <taxon>Pseudomonadota</taxon>
        <taxon>Gammaproteobacteria</taxon>
        <taxon>Thiotrichales</taxon>
        <taxon>Piscirickettsiaceae</taxon>
        <taxon>Methylophaga</taxon>
    </lineage>
</organism>
<name>A0A1E3GXZ2_9GAMM</name>
<comment type="caution">
    <text evidence="4">The sequence shown here is derived from an EMBL/GenBank/DDBJ whole genome shotgun (WGS) entry which is preliminary data.</text>
</comment>
<keyword evidence="2 4" id="KW-0012">Acyltransferase</keyword>
<dbReference type="Proteomes" id="UP000094379">
    <property type="component" value="Unassembled WGS sequence"/>
</dbReference>
<keyword evidence="5" id="KW-1185">Reference proteome</keyword>
<keyword evidence="1 4" id="KW-0808">Transferase</keyword>
<dbReference type="Pfam" id="PF11814">
    <property type="entry name" value="DUF3335"/>
    <property type="match status" value="1"/>
</dbReference>
<dbReference type="InterPro" id="IPR050680">
    <property type="entry name" value="YpeA/RimI_acetyltransf"/>
</dbReference>
<dbReference type="PANTHER" id="PTHR43420">
    <property type="entry name" value="ACETYLTRANSFERASE"/>
    <property type="match status" value="1"/>
</dbReference>
<dbReference type="Pfam" id="PF00583">
    <property type="entry name" value="Acetyltransf_1"/>
    <property type="match status" value="1"/>
</dbReference>
<evidence type="ECO:0000313" key="5">
    <source>
        <dbReference type="Proteomes" id="UP000094379"/>
    </source>
</evidence>
<dbReference type="Gene3D" id="3.40.630.30">
    <property type="match status" value="1"/>
</dbReference>
<dbReference type="PROSITE" id="PS51186">
    <property type="entry name" value="GNAT"/>
    <property type="match status" value="1"/>
</dbReference>
<evidence type="ECO:0000313" key="4">
    <source>
        <dbReference type="EMBL" id="ODN68221.1"/>
    </source>
</evidence>
<dbReference type="InterPro" id="IPR000182">
    <property type="entry name" value="GNAT_dom"/>
</dbReference>
<proteinExistence type="predicted"/>
<evidence type="ECO:0000256" key="1">
    <source>
        <dbReference type="ARBA" id="ARBA00022679"/>
    </source>
</evidence>
<dbReference type="PATRIC" id="fig|291169.3.peg.196"/>
<sequence>MQMAVKQQTDSITFRAATLADVDALLAIENICFDSDQLSRRSFKWMINKANALLLVAEQQQNIMGYVLLLYARGTSLGRIYSLAVLPEYRNQKIARALMREAEQAALTAGRSFIRLEVRPDNVGAIKLYESLGYHQFEIVSDYYEDHANALRMMKVLQPQPEELHQQVFHYTQSTDFTCGPASLMMAMKTLQPVMHLDRGLELQLWREATTIFMTSGHGGCSAQGLALAAWRRYFKTTLITNSAEVPFVNGVRSEDKKAVMECVHQDFMQQLETSEVEQQMRQIDVNLLRDYLNQGALAVVLISSYRLNQNKSPHWVVLVSISDTFVYFHDPDIDWDDDKTLTDSFYVPVTHKEFNRMLGYGKPRYQAAVILHSTK</sequence>
<dbReference type="EMBL" id="MCRI01000001">
    <property type="protein sequence ID" value="ODN68221.1"/>
    <property type="molecule type" value="Genomic_DNA"/>
</dbReference>
<dbReference type="EC" id="2.3.1.-" evidence="4"/>
<protein>
    <submittedName>
        <fullName evidence="4">Acetyltransferase YpeA</fullName>
        <ecNumber evidence="4">2.3.1.-</ecNumber>
    </submittedName>
</protein>
<gene>
    <name evidence="4" type="primary">ypeA</name>
    <name evidence="4" type="ORF">A9E74_00193</name>
</gene>
<dbReference type="Gene3D" id="3.90.70.10">
    <property type="entry name" value="Cysteine proteinases"/>
    <property type="match status" value="1"/>
</dbReference>
<dbReference type="InterPro" id="IPR021770">
    <property type="entry name" value="DUF3335"/>
</dbReference>
<accession>A0A1E3GXZ2</accession>
<dbReference type="GO" id="GO:0016747">
    <property type="term" value="F:acyltransferase activity, transferring groups other than amino-acyl groups"/>
    <property type="evidence" value="ECO:0007669"/>
    <property type="project" value="InterPro"/>
</dbReference>
<dbReference type="AlphaFoldDB" id="A0A1E3GXZ2"/>
<reference evidence="4 5" key="1">
    <citation type="submission" date="2016-07" db="EMBL/GenBank/DDBJ databases">
        <title>Draft Genome Sequence of Methylophaga muralis Bur 1.</title>
        <authorList>
            <person name="Vasilenko O.V."/>
            <person name="Doronina N.V."/>
            <person name="Shmareva M.N."/>
            <person name="Tarlachkov S.V."/>
            <person name="Mustakhimov I."/>
            <person name="Trotsenko Y.A."/>
        </authorList>
    </citation>
    <scope>NUCLEOTIDE SEQUENCE [LARGE SCALE GENOMIC DNA]</scope>
    <source>
        <strain evidence="4 5">Bur 1</strain>
    </source>
</reference>
<dbReference type="STRING" id="291169.A9E74_00193"/>
<dbReference type="RefSeq" id="WP_084002796.1">
    <property type="nucleotide sequence ID" value="NZ_MCRI01000001.1"/>
</dbReference>
<feature type="domain" description="N-acetyltransferase" evidence="3">
    <location>
        <begin position="12"/>
        <end position="158"/>
    </location>
</feature>